<dbReference type="Pfam" id="PF01535">
    <property type="entry name" value="PPR"/>
    <property type="match status" value="1"/>
</dbReference>
<evidence type="ECO:0000256" key="4">
    <source>
        <dbReference type="SAM" id="MobiDB-lite"/>
    </source>
</evidence>
<evidence type="ECO:0000313" key="6">
    <source>
        <dbReference type="Proteomes" id="UP000287651"/>
    </source>
</evidence>
<evidence type="ECO:0000256" key="1">
    <source>
        <dbReference type="ARBA" id="ARBA00007626"/>
    </source>
</evidence>
<dbReference type="Gene3D" id="1.25.40.10">
    <property type="entry name" value="Tetratricopeptide repeat domain"/>
    <property type="match status" value="1"/>
</dbReference>
<dbReference type="Pfam" id="PF13041">
    <property type="entry name" value="PPR_2"/>
    <property type="match status" value="1"/>
</dbReference>
<dbReference type="PANTHER" id="PTHR47447">
    <property type="entry name" value="OS03G0856100 PROTEIN"/>
    <property type="match status" value="1"/>
</dbReference>
<evidence type="ECO:0000256" key="2">
    <source>
        <dbReference type="ARBA" id="ARBA00022737"/>
    </source>
</evidence>
<proteinExistence type="inferred from homology"/>
<feature type="region of interest" description="Disordered" evidence="4">
    <location>
        <begin position="195"/>
        <end position="221"/>
    </location>
</feature>
<sequence length="317" mass="34246">MLSAYVNASDMDGAEKFFRRIKEDGLKPNVVVYGTLMKGYAKLNNLEKVTRVYERMRLQGVEANQTIYTTIMDAHGKNSDFGSAVIWFKEMSAHGLPPDQKAKNILLSLAKTPEEQKEANELVGNPSVSLRDSPKDNQFTEFVGDDEHGEQLKAMYCEGLDETAVDVSNGSEQYSSSLIVSSAAAGRARLLAPARGRHGATAENGAFSDRGAPRAASKKKDANCTPAISSLTLLLLGSPPAPPPPPALVLPRLLLTCSPRKTTDGEALYSDAVSLMPLNDPFIPKITITTINRSSKNGVGVVSEHDKFKLLTSPQLI</sequence>
<evidence type="ECO:0000313" key="5">
    <source>
        <dbReference type="EMBL" id="RRT69891.1"/>
    </source>
</evidence>
<evidence type="ECO:0008006" key="7">
    <source>
        <dbReference type="Google" id="ProtNLM"/>
    </source>
</evidence>
<keyword evidence="2" id="KW-0677">Repeat</keyword>
<dbReference type="PROSITE" id="PS51375">
    <property type="entry name" value="PPR"/>
    <property type="match status" value="3"/>
</dbReference>
<dbReference type="EMBL" id="AMZH03004194">
    <property type="protein sequence ID" value="RRT69891.1"/>
    <property type="molecule type" value="Genomic_DNA"/>
</dbReference>
<accession>A0A427A139</accession>
<organism evidence="5 6">
    <name type="scientific">Ensete ventricosum</name>
    <name type="common">Abyssinian banana</name>
    <name type="synonym">Musa ensete</name>
    <dbReference type="NCBI Taxonomy" id="4639"/>
    <lineage>
        <taxon>Eukaryota</taxon>
        <taxon>Viridiplantae</taxon>
        <taxon>Streptophyta</taxon>
        <taxon>Embryophyta</taxon>
        <taxon>Tracheophyta</taxon>
        <taxon>Spermatophyta</taxon>
        <taxon>Magnoliopsida</taxon>
        <taxon>Liliopsida</taxon>
        <taxon>Zingiberales</taxon>
        <taxon>Musaceae</taxon>
        <taxon>Ensete</taxon>
    </lineage>
</organism>
<feature type="repeat" description="PPR" evidence="3">
    <location>
        <begin position="64"/>
        <end position="98"/>
    </location>
</feature>
<dbReference type="PANTHER" id="PTHR47447:SF23">
    <property type="entry name" value="PENTACOTRIPEPTIDE-REPEAT REGION OF PRORP DOMAIN-CONTAINING PROTEIN"/>
    <property type="match status" value="1"/>
</dbReference>
<gene>
    <name evidence="5" type="ORF">B296_00032957</name>
</gene>
<reference evidence="5 6" key="1">
    <citation type="journal article" date="2014" name="Agronomy (Basel)">
        <title>A Draft Genome Sequence for Ensete ventricosum, the Drought-Tolerant Tree Against Hunger.</title>
        <authorList>
            <person name="Harrison J."/>
            <person name="Moore K.A."/>
            <person name="Paszkiewicz K."/>
            <person name="Jones T."/>
            <person name="Grant M."/>
            <person name="Ambacheew D."/>
            <person name="Muzemil S."/>
            <person name="Studholme D.J."/>
        </authorList>
    </citation>
    <scope>NUCLEOTIDE SEQUENCE [LARGE SCALE GENOMIC DNA]</scope>
</reference>
<dbReference type="InterPro" id="IPR011990">
    <property type="entry name" value="TPR-like_helical_dom_sf"/>
</dbReference>
<feature type="repeat" description="PPR" evidence="3">
    <location>
        <begin position="1"/>
        <end position="28"/>
    </location>
</feature>
<protein>
    <recommendedName>
        <fullName evidence="7">Pentacotripeptide-repeat region of PRORP domain-containing protein</fullName>
    </recommendedName>
</protein>
<dbReference type="Proteomes" id="UP000287651">
    <property type="component" value="Unassembled WGS sequence"/>
</dbReference>
<feature type="repeat" description="PPR" evidence="3">
    <location>
        <begin position="29"/>
        <end position="63"/>
    </location>
</feature>
<comment type="caution">
    <text evidence="5">The sequence shown here is derived from an EMBL/GenBank/DDBJ whole genome shotgun (WGS) entry which is preliminary data.</text>
</comment>
<evidence type="ECO:0000256" key="3">
    <source>
        <dbReference type="PROSITE-ProRule" id="PRU00708"/>
    </source>
</evidence>
<dbReference type="NCBIfam" id="TIGR00756">
    <property type="entry name" value="PPR"/>
    <property type="match status" value="3"/>
</dbReference>
<dbReference type="AlphaFoldDB" id="A0A427A139"/>
<dbReference type="InterPro" id="IPR002885">
    <property type="entry name" value="PPR_rpt"/>
</dbReference>
<comment type="similarity">
    <text evidence="1">Belongs to the PPR family. P subfamily.</text>
</comment>
<name>A0A427A139_ENSVE</name>